<feature type="transmembrane region" description="Helical" evidence="1">
    <location>
        <begin position="12"/>
        <end position="32"/>
    </location>
</feature>
<evidence type="ECO:0000313" key="3">
    <source>
        <dbReference type="Proteomes" id="UP000078287"/>
    </source>
</evidence>
<organism evidence="2 3">
    <name type="scientific">Chloroflexus islandicus</name>
    <dbReference type="NCBI Taxonomy" id="1707952"/>
    <lineage>
        <taxon>Bacteria</taxon>
        <taxon>Bacillati</taxon>
        <taxon>Chloroflexota</taxon>
        <taxon>Chloroflexia</taxon>
        <taxon>Chloroflexales</taxon>
        <taxon>Chloroflexineae</taxon>
        <taxon>Chloroflexaceae</taxon>
        <taxon>Chloroflexus</taxon>
    </lineage>
</organism>
<dbReference type="InterPro" id="IPR021683">
    <property type="entry name" value="DUF3267"/>
</dbReference>
<evidence type="ECO:0008006" key="4">
    <source>
        <dbReference type="Google" id="ProtNLM"/>
    </source>
</evidence>
<dbReference type="Proteomes" id="UP000078287">
    <property type="component" value="Unassembled WGS sequence"/>
</dbReference>
<dbReference type="STRING" id="1707952.A6A03_14845"/>
<feature type="transmembrane region" description="Helical" evidence="1">
    <location>
        <begin position="44"/>
        <end position="66"/>
    </location>
</feature>
<keyword evidence="1" id="KW-0472">Membrane</keyword>
<keyword evidence="1" id="KW-1133">Transmembrane helix</keyword>
<accession>A0A178M9A0</accession>
<name>A0A178M9A0_9CHLR</name>
<dbReference type="Pfam" id="PF11667">
    <property type="entry name" value="DUF3267"/>
    <property type="match status" value="1"/>
</dbReference>
<evidence type="ECO:0000313" key="2">
    <source>
        <dbReference type="EMBL" id="OAN45329.1"/>
    </source>
</evidence>
<feature type="transmembrane region" description="Helical" evidence="1">
    <location>
        <begin position="101"/>
        <end position="122"/>
    </location>
</feature>
<evidence type="ECO:0000256" key="1">
    <source>
        <dbReference type="SAM" id="Phobius"/>
    </source>
</evidence>
<reference evidence="2 3" key="1">
    <citation type="submission" date="2016-04" db="EMBL/GenBank/DDBJ databases">
        <title>Chloroflexus islandicus sp. nov., a thermophilic filamentous anoxygenic phototrophic bacterium from geyser Strokkur (Iceland).</title>
        <authorList>
            <person name="Gaisin V.A."/>
            <person name="Kalashnikov A.M."/>
            <person name="Sukhacheva M.V."/>
            <person name="Grouzdev D.S."/>
            <person name="Ivanov T.M."/>
            <person name="Kuznetsov B."/>
            <person name="Gorlenko V.M."/>
        </authorList>
    </citation>
    <scope>NUCLEOTIDE SEQUENCE [LARGE SCALE GENOMIC DNA]</scope>
    <source>
        <strain evidence="3">isl-2</strain>
    </source>
</reference>
<proteinExistence type="predicted"/>
<sequence>MDRSVSFAQANLGALMFGLPLALLFIVAHTLIHQTMLLTASWELLLAFLIGVLVHEGLHAAGWMIAGHLPPSAITFGFSIKGLAPFAHAKQPLPINAYRFGTALPCVALGIIPGVIGIAGNWPMVTGFGAMMTLAAGGDLLILWTLRRDPATALVVDHPDRAGCEVWLPASNS</sequence>
<keyword evidence="3" id="KW-1185">Reference proteome</keyword>
<protein>
    <recommendedName>
        <fullName evidence="4">DUF3267 domain-containing protein</fullName>
    </recommendedName>
</protein>
<dbReference type="AlphaFoldDB" id="A0A178M9A0"/>
<gene>
    <name evidence="2" type="ORF">A6A03_14845</name>
</gene>
<comment type="caution">
    <text evidence="2">The sequence shown here is derived from an EMBL/GenBank/DDBJ whole genome shotgun (WGS) entry which is preliminary data.</text>
</comment>
<dbReference type="EMBL" id="LWQS01000056">
    <property type="protein sequence ID" value="OAN45329.1"/>
    <property type="molecule type" value="Genomic_DNA"/>
</dbReference>
<keyword evidence="1" id="KW-0812">Transmembrane</keyword>